<comment type="caution">
    <text evidence="4">The sequence shown here is derived from an EMBL/GenBank/DDBJ whole genome shotgun (WGS) entry which is preliminary data.</text>
</comment>
<evidence type="ECO:0000313" key="5">
    <source>
        <dbReference type="Proteomes" id="UP000019494"/>
    </source>
</evidence>
<dbReference type="EMBL" id="AWQS01000303">
    <property type="protein sequence ID" value="EWT04205.1"/>
    <property type="molecule type" value="Genomic_DNA"/>
</dbReference>
<proteinExistence type="predicted"/>
<feature type="region of interest" description="Disordered" evidence="1">
    <location>
        <begin position="1"/>
        <end position="45"/>
    </location>
</feature>
<feature type="compositionally biased region" description="Polar residues" evidence="1">
    <location>
        <begin position="251"/>
        <end position="277"/>
    </location>
</feature>
<evidence type="ECO:0000256" key="2">
    <source>
        <dbReference type="SAM" id="Phobius"/>
    </source>
</evidence>
<keyword evidence="5" id="KW-1185">Reference proteome</keyword>
<name>W9GDR0_9MICO</name>
<dbReference type="RefSeq" id="WP_051518845.1">
    <property type="nucleotide sequence ID" value="NZ_AWQS01000303.1"/>
</dbReference>
<dbReference type="AlphaFoldDB" id="W9GDR0"/>
<dbReference type="InterPro" id="IPR025164">
    <property type="entry name" value="Toastrack_DUF4097"/>
</dbReference>
<reference evidence="5" key="1">
    <citation type="submission" date="2013-08" db="EMBL/GenBank/DDBJ databases">
        <title>Intrasporangium oryzae NRRL B-24470.</title>
        <authorList>
            <person name="Liu H."/>
            <person name="Wang G."/>
        </authorList>
    </citation>
    <scope>NUCLEOTIDE SEQUENCE [LARGE SCALE GENOMIC DNA]</scope>
    <source>
        <strain evidence="5">Q5-1</strain>
    </source>
</reference>
<sequence>MNETPQGGQGSPIGPRPTMPSATNVPPDRTGASAPTALPHTAPRVHRASSHRWWWLVAAGALLLLVAGGGFSGWGGGGPFTTSTSQQHTYRGNVTSLDLTGGSGDVQVTGGAAAGTVEVTRHLRWGMGGQPSPNERLNGGTLAIDSRCGGGFMSLCSIDYEVKVPDATAVTLGVGSGDIALSGTLGVVTAETGSGDVNANGLAAGDTTLRTGSGDVDLSFNAAPSKVDLRTGSGNVDLFVPKGESYAVDVTTGSGDKNVSVDTSQSSPRSIQIQTGSGDVDVAYR</sequence>
<gene>
    <name evidence="4" type="ORF">N864_15315</name>
</gene>
<protein>
    <recommendedName>
        <fullName evidence="3">DUF4097 domain-containing protein</fullName>
    </recommendedName>
</protein>
<feature type="region of interest" description="Disordered" evidence="1">
    <location>
        <begin position="251"/>
        <end position="285"/>
    </location>
</feature>
<feature type="transmembrane region" description="Helical" evidence="2">
    <location>
        <begin position="53"/>
        <end position="74"/>
    </location>
</feature>
<dbReference type="Pfam" id="PF13349">
    <property type="entry name" value="DUF4097"/>
    <property type="match status" value="1"/>
</dbReference>
<dbReference type="Gene3D" id="2.160.20.120">
    <property type="match status" value="1"/>
</dbReference>
<evidence type="ECO:0000256" key="1">
    <source>
        <dbReference type="SAM" id="MobiDB-lite"/>
    </source>
</evidence>
<dbReference type="Proteomes" id="UP000019494">
    <property type="component" value="Unassembled WGS sequence"/>
</dbReference>
<keyword evidence="2" id="KW-1133">Transmembrane helix</keyword>
<dbReference type="OrthoDB" id="4331847at2"/>
<accession>W9GDR0</accession>
<organism evidence="4 5">
    <name type="scientific">Intrasporangium chromatireducens Q5-1</name>
    <dbReference type="NCBI Taxonomy" id="584657"/>
    <lineage>
        <taxon>Bacteria</taxon>
        <taxon>Bacillati</taxon>
        <taxon>Actinomycetota</taxon>
        <taxon>Actinomycetes</taxon>
        <taxon>Micrococcales</taxon>
        <taxon>Intrasporangiaceae</taxon>
        <taxon>Intrasporangium</taxon>
    </lineage>
</organism>
<evidence type="ECO:0000259" key="3">
    <source>
        <dbReference type="Pfam" id="PF13349"/>
    </source>
</evidence>
<feature type="domain" description="DUF4097" evidence="3">
    <location>
        <begin position="160"/>
        <end position="283"/>
    </location>
</feature>
<keyword evidence="2" id="KW-0812">Transmembrane</keyword>
<evidence type="ECO:0000313" key="4">
    <source>
        <dbReference type="EMBL" id="EWT04205.1"/>
    </source>
</evidence>
<keyword evidence="2" id="KW-0472">Membrane</keyword>